<dbReference type="EMBL" id="OFSN01000001">
    <property type="protein sequence ID" value="SOY40336.1"/>
    <property type="molecule type" value="Genomic_DNA"/>
</dbReference>
<protein>
    <submittedName>
        <fullName evidence="1">Uncharacterized protein</fullName>
    </submittedName>
</protein>
<organism evidence="1">
    <name type="scientific">Cupriavidus taiwanensis</name>
    <dbReference type="NCBI Taxonomy" id="164546"/>
    <lineage>
        <taxon>Bacteria</taxon>
        <taxon>Pseudomonadati</taxon>
        <taxon>Pseudomonadota</taxon>
        <taxon>Betaproteobacteria</taxon>
        <taxon>Burkholderiales</taxon>
        <taxon>Burkholderiaceae</taxon>
        <taxon>Cupriavidus</taxon>
    </lineage>
</organism>
<dbReference type="Proteomes" id="UP000257016">
    <property type="component" value="Unassembled WGS sequence"/>
</dbReference>
<comment type="caution">
    <text evidence="1">The sequence shown here is derived from an EMBL/GenBank/DDBJ whole genome shotgun (WGS) entry which is preliminary data.</text>
</comment>
<accession>A0A375B9I8</accession>
<dbReference type="AlphaFoldDB" id="A0A375B9I8"/>
<proteinExistence type="predicted"/>
<evidence type="ECO:0000313" key="1">
    <source>
        <dbReference type="EMBL" id="SOY40336.1"/>
    </source>
</evidence>
<sequence length="66" mass="7522">MDVGLRKTSLFGYGFGGVSPLLQLPYACEKFQRAALSASYVFRQAHNERILVTNMDHHRRYGCLTE</sequence>
<gene>
    <name evidence="1" type="ORF">CBM2586_A10301</name>
</gene>
<name>A0A375B9I8_9BURK</name>
<reference evidence="1" key="1">
    <citation type="submission" date="2018-01" db="EMBL/GenBank/DDBJ databases">
        <authorList>
            <person name="Clerissi C."/>
        </authorList>
    </citation>
    <scope>NUCLEOTIDE SEQUENCE</scope>
    <source>
        <strain evidence="1">Cupriavidus taiwanensis LMG 19430</strain>
    </source>
</reference>